<dbReference type="PANTHER" id="PTHR24567">
    <property type="entry name" value="CRP FAMILY TRANSCRIPTIONAL REGULATORY PROTEIN"/>
    <property type="match status" value="1"/>
</dbReference>
<dbReference type="GO" id="GO:0005829">
    <property type="term" value="C:cytosol"/>
    <property type="evidence" value="ECO:0007669"/>
    <property type="project" value="TreeGrafter"/>
</dbReference>
<evidence type="ECO:0000313" key="6">
    <source>
        <dbReference type="Proteomes" id="UP000295293"/>
    </source>
</evidence>
<proteinExistence type="predicted"/>
<dbReference type="EMBL" id="SNZH01000008">
    <property type="protein sequence ID" value="TDR42489.1"/>
    <property type="molecule type" value="Genomic_DNA"/>
</dbReference>
<evidence type="ECO:0000256" key="1">
    <source>
        <dbReference type="ARBA" id="ARBA00004496"/>
    </source>
</evidence>
<evidence type="ECO:0000259" key="3">
    <source>
        <dbReference type="PROSITE" id="PS50006"/>
    </source>
</evidence>
<protein>
    <submittedName>
        <fullName evidence="5">FHA domain-containing protein</fullName>
    </submittedName>
</protein>
<dbReference type="SUPFAM" id="SSF51206">
    <property type="entry name" value="cAMP-binding domain-like"/>
    <property type="match status" value="1"/>
</dbReference>
<feature type="domain" description="FHA" evidence="3">
    <location>
        <begin position="247"/>
        <end position="306"/>
    </location>
</feature>
<dbReference type="SMART" id="SM00100">
    <property type="entry name" value="cNMP"/>
    <property type="match status" value="1"/>
</dbReference>
<dbReference type="InterPro" id="IPR018490">
    <property type="entry name" value="cNMP-bd_dom_sf"/>
</dbReference>
<keyword evidence="2" id="KW-0175">Coiled coil</keyword>
<sequence>MGKLRSMGKTSDLYVEVPAGQFLFREGDSGAEMYIIESGSIAILRAVRGSEPLAVLEPGDFLGEMAILEDQPRFASAQARADSRLLRIERAAFAELLRQNVEIAVRIMRKLALRQRRAELRVGELQQELKQLRAGSPAPPVPVAPAAAPVQAVPVAPAAAPVQAALPVAASVAAAPVLAVVPEPIAAPPPVVASRVVADIAAAAPAPVIPVVSPPAAPAMPPAAAGLALVHAASGQRFVLEPGRAEFLVGRVDPVTGITPEINLGPLDTARSLSRRHAKLLRQGALLFLREEVGTANGTFLNGQRLATGAAVPVKPGDSLRFGTIEIVLAAL</sequence>
<dbReference type="Gene3D" id="2.60.200.20">
    <property type="match status" value="1"/>
</dbReference>
<evidence type="ECO:0000259" key="4">
    <source>
        <dbReference type="PROSITE" id="PS50042"/>
    </source>
</evidence>
<evidence type="ECO:0000256" key="2">
    <source>
        <dbReference type="SAM" id="Coils"/>
    </source>
</evidence>
<dbReference type="PROSITE" id="PS50042">
    <property type="entry name" value="CNMP_BINDING_3"/>
    <property type="match status" value="1"/>
</dbReference>
<dbReference type="Pfam" id="PF00498">
    <property type="entry name" value="FHA"/>
    <property type="match status" value="1"/>
</dbReference>
<dbReference type="InterPro" id="IPR050397">
    <property type="entry name" value="Env_Response_Regulators"/>
</dbReference>
<dbReference type="InterPro" id="IPR008984">
    <property type="entry name" value="SMAD_FHA_dom_sf"/>
</dbReference>
<comment type="subcellular location">
    <subcellularLocation>
        <location evidence="1">Cytoplasm</location>
    </subcellularLocation>
</comment>
<dbReference type="SUPFAM" id="SSF49879">
    <property type="entry name" value="SMAD/FHA domain"/>
    <property type="match status" value="1"/>
</dbReference>
<organism evidence="5 6">
    <name type="scientific">Tahibacter aquaticus</name>
    <dbReference type="NCBI Taxonomy" id="520092"/>
    <lineage>
        <taxon>Bacteria</taxon>
        <taxon>Pseudomonadati</taxon>
        <taxon>Pseudomonadota</taxon>
        <taxon>Gammaproteobacteria</taxon>
        <taxon>Lysobacterales</taxon>
        <taxon>Rhodanobacteraceae</taxon>
        <taxon>Tahibacter</taxon>
    </lineage>
</organism>
<dbReference type="AlphaFoldDB" id="A0A4R6YVI0"/>
<feature type="domain" description="Cyclic nucleotide-binding" evidence="4">
    <location>
        <begin position="14"/>
        <end position="114"/>
    </location>
</feature>
<comment type="caution">
    <text evidence="5">The sequence shown here is derived from an EMBL/GenBank/DDBJ whole genome shotgun (WGS) entry which is preliminary data.</text>
</comment>
<dbReference type="PROSITE" id="PS50006">
    <property type="entry name" value="FHA_DOMAIN"/>
    <property type="match status" value="1"/>
</dbReference>
<dbReference type="CDD" id="cd00038">
    <property type="entry name" value="CAP_ED"/>
    <property type="match status" value="1"/>
</dbReference>
<dbReference type="PRINTS" id="PR00103">
    <property type="entry name" value="CAMPKINASE"/>
</dbReference>
<dbReference type="InterPro" id="IPR000595">
    <property type="entry name" value="cNMP-bd_dom"/>
</dbReference>
<evidence type="ECO:0000313" key="5">
    <source>
        <dbReference type="EMBL" id="TDR42489.1"/>
    </source>
</evidence>
<dbReference type="PANTHER" id="PTHR24567:SF68">
    <property type="entry name" value="DNA-BINDING TRANSCRIPTIONAL DUAL REGULATOR CRP"/>
    <property type="match status" value="1"/>
</dbReference>
<name>A0A4R6YVI0_9GAMM</name>
<gene>
    <name evidence="5" type="ORF">DFR29_10872</name>
</gene>
<dbReference type="InterPro" id="IPR014710">
    <property type="entry name" value="RmlC-like_jellyroll"/>
</dbReference>
<dbReference type="Pfam" id="PF00027">
    <property type="entry name" value="cNMP_binding"/>
    <property type="match status" value="1"/>
</dbReference>
<accession>A0A4R6YVI0</accession>
<dbReference type="Gene3D" id="2.60.120.10">
    <property type="entry name" value="Jelly Rolls"/>
    <property type="match status" value="1"/>
</dbReference>
<keyword evidence="6" id="KW-1185">Reference proteome</keyword>
<dbReference type="CDD" id="cd00060">
    <property type="entry name" value="FHA"/>
    <property type="match status" value="1"/>
</dbReference>
<dbReference type="Proteomes" id="UP000295293">
    <property type="component" value="Unassembled WGS sequence"/>
</dbReference>
<reference evidence="5 6" key="1">
    <citation type="submission" date="2019-03" db="EMBL/GenBank/DDBJ databases">
        <title>Genomic Encyclopedia of Type Strains, Phase IV (KMG-IV): sequencing the most valuable type-strain genomes for metagenomic binning, comparative biology and taxonomic classification.</title>
        <authorList>
            <person name="Goeker M."/>
        </authorList>
    </citation>
    <scope>NUCLEOTIDE SEQUENCE [LARGE SCALE GENOMIC DNA]</scope>
    <source>
        <strain evidence="5 6">DSM 21667</strain>
    </source>
</reference>
<feature type="coiled-coil region" evidence="2">
    <location>
        <begin position="108"/>
        <end position="135"/>
    </location>
</feature>
<dbReference type="InterPro" id="IPR000253">
    <property type="entry name" value="FHA_dom"/>
</dbReference>
<dbReference type="GO" id="GO:0003700">
    <property type="term" value="F:DNA-binding transcription factor activity"/>
    <property type="evidence" value="ECO:0007669"/>
    <property type="project" value="TreeGrafter"/>
</dbReference>